<organism evidence="2">
    <name type="scientific">uncultured bacterium</name>
    <name type="common">gcode 4</name>
    <dbReference type="NCBI Taxonomy" id="1234023"/>
    <lineage>
        <taxon>Bacteria</taxon>
        <taxon>environmental samples</taxon>
    </lineage>
</organism>
<comment type="caution">
    <text evidence="2">The sequence shown here is derived from an EMBL/GenBank/DDBJ whole genome shotgun (WGS) entry which is preliminary data.</text>
</comment>
<gene>
    <name evidence="2" type="ORF">ACD_80C00102G0013</name>
</gene>
<protein>
    <submittedName>
        <fullName evidence="2">Uncharacterized protein</fullName>
    </submittedName>
</protein>
<reference evidence="2" key="1">
    <citation type="journal article" date="2012" name="Science">
        <title>Fermentation, hydrogen, and sulfur metabolism in multiple uncultivated bacterial phyla.</title>
        <authorList>
            <person name="Wrighton K.C."/>
            <person name="Thomas B.C."/>
            <person name="Sharon I."/>
            <person name="Miller C.S."/>
            <person name="Castelle C.J."/>
            <person name="VerBerkmoes N.C."/>
            <person name="Wilkins M.J."/>
            <person name="Hettich R.L."/>
            <person name="Lipton M.S."/>
            <person name="Williams K.H."/>
            <person name="Long P.E."/>
            <person name="Banfield J.F."/>
        </authorList>
    </citation>
    <scope>NUCLEOTIDE SEQUENCE [LARGE SCALE GENOMIC DNA]</scope>
</reference>
<feature type="transmembrane region" description="Helical" evidence="1">
    <location>
        <begin position="7"/>
        <end position="29"/>
    </location>
</feature>
<keyword evidence="1" id="KW-0812">Transmembrane</keyword>
<dbReference type="EMBL" id="AMFJ01036109">
    <property type="protein sequence ID" value="EKD25221.1"/>
    <property type="molecule type" value="Genomic_DNA"/>
</dbReference>
<feature type="transmembrane region" description="Helical" evidence="1">
    <location>
        <begin position="117"/>
        <end position="140"/>
    </location>
</feature>
<sequence>MLLKHIIISCLVIISPIFPPIIIPITYTLMGIRLVQGASPITMSLATVIPATLSSILIRLLYGYMHKRILAFKEKRDNKDRISRLEKRFAEYVENKKRLSNFNSKIKNYLETRNSTLVLFLLTIVAIDSAIPDIAAIGIVRKKLPFPLFILAALIGKSTVYLPVIWGTKRILNIFWS</sequence>
<evidence type="ECO:0000313" key="2">
    <source>
        <dbReference type="EMBL" id="EKD25221.1"/>
    </source>
</evidence>
<name>K1XJ76_9BACT</name>
<feature type="transmembrane region" description="Helical" evidence="1">
    <location>
        <begin position="41"/>
        <end position="62"/>
    </location>
</feature>
<proteinExistence type="predicted"/>
<keyword evidence="1" id="KW-1133">Transmembrane helix</keyword>
<keyword evidence="1" id="KW-0472">Membrane</keyword>
<feature type="transmembrane region" description="Helical" evidence="1">
    <location>
        <begin position="146"/>
        <end position="166"/>
    </location>
</feature>
<dbReference type="AlphaFoldDB" id="K1XJ76"/>
<accession>K1XJ76</accession>
<evidence type="ECO:0000256" key="1">
    <source>
        <dbReference type="SAM" id="Phobius"/>
    </source>
</evidence>